<comment type="caution">
    <text evidence="1">The sequence shown here is derived from an EMBL/GenBank/DDBJ whole genome shotgun (WGS) entry which is preliminary data.</text>
</comment>
<organism evidence="1 2">
    <name type="scientific">Paenibacillus thiaminolyticus</name>
    <name type="common">Bacillus thiaminolyticus</name>
    <dbReference type="NCBI Taxonomy" id="49283"/>
    <lineage>
        <taxon>Bacteria</taxon>
        <taxon>Bacillati</taxon>
        <taxon>Bacillota</taxon>
        <taxon>Bacilli</taxon>
        <taxon>Bacillales</taxon>
        <taxon>Paenibacillaceae</taxon>
        <taxon>Paenibacillus</taxon>
    </lineage>
</organism>
<dbReference type="AlphaFoldDB" id="A0A3A3GH83"/>
<name>A0A3A3GH83_PANTH</name>
<reference evidence="1 2" key="1">
    <citation type="submission" date="2018-09" db="EMBL/GenBank/DDBJ databases">
        <title>Paenibacillus SK2017-BO5.</title>
        <authorList>
            <person name="Piskunova J.V."/>
            <person name="Dubiley S.A."/>
            <person name="Severinov K.V."/>
        </authorList>
    </citation>
    <scope>NUCLEOTIDE SEQUENCE [LARGE SCALE GENOMIC DNA]</scope>
    <source>
        <strain evidence="1 2">BO5</strain>
    </source>
</reference>
<proteinExistence type="predicted"/>
<dbReference type="EMBL" id="QYZD01000015">
    <property type="protein sequence ID" value="RJG22627.1"/>
    <property type="molecule type" value="Genomic_DNA"/>
</dbReference>
<dbReference type="Proteomes" id="UP000266177">
    <property type="component" value="Unassembled WGS sequence"/>
</dbReference>
<gene>
    <name evidence="1" type="ORF">DQX05_16945</name>
</gene>
<evidence type="ECO:0000313" key="1">
    <source>
        <dbReference type="EMBL" id="RJG22627.1"/>
    </source>
</evidence>
<evidence type="ECO:0000313" key="2">
    <source>
        <dbReference type="Proteomes" id="UP000266177"/>
    </source>
</evidence>
<protein>
    <submittedName>
        <fullName evidence="1">Uncharacterized protein</fullName>
    </submittedName>
</protein>
<sequence length="87" mass="10030">MGRRKEAGMLLGLRFPIILISANTESNWTVRRAAAWLRTVKGERRWAWGESRFWRRYGVMPSIGTIGKLCYVLSVEKPGRPCGNLHR</sequence>
<accession>A0A3A3GH83</accession>